<evidence type="ECO:0000313" key="6">
    <source>
        <dbReference type="Proteomes" id="UP000029644"/>
    </source>
</evidence>
<dbReference type="Pfam" id="PF01420">
    <property type="entry name" value="Methylase_S"/>
    <property type="match status" value="2"/>
</dbReference>
<dbReference type="AlphaFoldDB" id="A0A090VFQ4"/>
<evidence type="ECO:0000259" key="4">
    <source>
        <dbReference type="Pfam" id="PF01420"/>
    </source>
</evidence>
<keyword evidence="3" id="KW-0238">DNA-binding</keyword>
<gene>
    <name evidence="5" type="ORF">JCM19300_1954</name>
</gene>
<dbReference type="SUPFAM" id="SSF116734">
    <property type="entry name" value="DNA methylase specificity domain"/>
    <property type="match status" value="2"/>
</dbReference>
<sequence>MANQNNKPTVIARNEGISSKQRKSLVPKLRFKEFEGEWDSDKMNHITSYVDYRGRGPEKSDEGIFLVTAKNIKKGYIDYKNSKEYVPIKNYSKVMSKGLPKVGDILFTTEAPLGNIAQVDNPNIALAQRVIKLRGKECIENTYLLHYMLAPIYQKLINRKAIGTTVQGISGKELRRTKVSFPNLPEQQKIANFLTAVDTKLQQLSTKKEKLEQYKKGVMQQLFSQQLRFKDDDGSAFADWEEKTLGEIATRNSNKNKEDKVSFVLTNSATQGIVSQQDYFERDIANKNNLEGYYIVAKDDFIYNPRISVHAPVGPIKRNKLKEGVMSPLYSVFRFNENNLEYFEYFFETIVWHKYLNSVANFGARHDRMNISNSDFFKMPIPMPCDKERQKIATYLSAIDKKIEAVQTQITKTQAFKKGLLQGMFV</sequence>
<dbReference type="PANTHER" id="PTHR30408">
    <property type="entry name" value="TYPE-1 RESTRICTION ENZYME ECOKI SPECIFICITY PROTEIN"/>
    <property type="match status" value="1"/>
</dbReference>
<feature type="domain" description="Type I restriction modification DNA specificity" evidence="4">
    <location>
        <begin position="239"/>
        <end position="408"/>
    </location>
</feature>
<comment type="similarity">
    <text evidence="1">Belongs to the type-I restriction system S methylase family.</text>
</comment>
<dbReference type="REBASE" id="98170">
    <property type="entry name" value="S.AleSS8ORF1955P"/>
</dbReference>
<dbReference type="Gene3D" id="3.90.220.20">
    <property type="entry name" value="DNA methylase specificity domains"/>
    <property type="match status" value="2"/>
</dbReference>
<dbReference type="RefSeq" id="WP_052415420.1">
    <property type="nucleotide sequence ID" value="NZ_BBNQ01000012.1"/>
</dbReference>
<dbReference type="GO" id="GO:0009035">
    <property type="term" value="F:type I site-specific deoxyribonuclease activity"/>
    <property type="evidence" value="ECO:0007669"/>
    <property type="project" value="UniProtKB-EC"/>
</dbReference>
<dbReference type="Proteomes" id="UP000029644">
    <property type="component" value="Unassembled WGS sequence"/>
</dbReference>
<dbReference type="InterPro" id="IPR000055">
    <property type="entry name" value="Restrct_endonuc_typeI_TRD"/>
</dbReference>
<evidence type="ECO:0000313" key="5">
    <source>
        <dbReference type="EMBL" id="GAL63605.1"/>
    </source>
</evidence>
<dbReference type="InterPro" id="IPR044946">
    <property type="entry name" value="Restrct_endonuc_typeI_TRD_sf"/>
</dbReference>
<reference evidence="5 6" key="1">
    <citation type="journal article" date="2014" name="Genome Announc.">
        <title>Draft Genome Sequences of Marine Flavobacterium Algibacter lectus Strains SS8 and NR4.</title>
        <authorList>
            <person name="Takatani N."/>
            <person name="Nakanishi M."/>
            <person name="Meirelles P."/>
            <person name="Mino S."/>
            <person name="Suda W."/>
            <person name="Oshima K."/>
            <person name="Hattori M."/>
            <person name="Ohkuma M."/>
            <person name="Hosokawa M."/>
            <person name="Miyashita K."/>
            <person name="Thompson F.L."/>
            <person name="Niwa A."/>
            <person name="Sawabe T."/>
            <person name="Sawabe T."/>
        </authorList>
    </citation>
    <scope>NUCLEOTIDE SEQUENCE [LARGE SCALE GENOMIC DNA]</scope>
    <source>
        <strain evidence="5 6">JCM 19300</strain>
    </source>
</reference>
<proteinExistence type="inferred from homology"/>
<dbReference type="Gene3D" id="1.10.287.1120">
    <property type="entry name" value="Bipartite methylase S protein"/>
    <property type="match status" value="1"/>
</dbReference>
<evidence type="ECO:0000256" key="3">
    <source>
        <dbReference type="ARBA" id="ARBA00023125"/>
    </source>
</evidence>
<keyword evidence="2" id="KW-0680">Restriction system</keyword>
<dbReference type="EMBL" id="BBNQ01000012">
    <property type="protein sequence ID" value="GAL63605.1"/>
    <property type="molecule type" value="Genomic_DNA"/>
</dbReference>
<name>A0A090VFQ4_9FLAO</name>
<dbReference type="InterPro" id="IPR052021">
    <property type="entry name" value="Type-I_RS_S_subunit"/>
</dbReference>
<accession>A0A090VFQ4</accession>
<dbReference type="EC" id="3.1.21.3" evidence="5"/>
<evidence type="ECO:0000256" key="2">
    <source>
        <dbReference type="ARBA" id="ARBA00022747"/>
    </source>
</evidence>
<comment type="caution">
    <text evidence="5">The sequence shown here is derived from an EMBL/GenBank/DDBJ whole genome shotgun (WGS) entry which is preliminary data.</text>
</comment>
<evidence type="ECO:0000256" key="1">
    <source>
        <dbReference type="ARBA" id="ARBA00010923"/>
    </source>
</evidence>
<feature type="domain" description="Type I restriction modification DNA specificity" evidence="4">
    <location>
        <begin position="89"/>
        <end position="213"/>
    </location>
</feature>
<dbReference type="GO" id="GO:0003677">
    <property type="term" value="F:DNA binding"/>
    <property type="evidence" value="ECO:0007669"/>
    <property type="project" value="UniProtKB-KW"/>
</dbReference>
<dbReference type="PANTHER" id="PTHR30408:SF12">
    <property type="entry name" value="TYPE I RESTRICTION ENZYME MJAVIII SPECIFICITY SUBUNIT"/>
    <property type="match status" value="1"/>
</dbReference>
<keyword evidence="5" id="KW-0378">Hydrolase</keyword>
<dbReference type="GO" id="GO:0009307">
    <property type="term" value="P:DNA restriction-modification system"/>
    <property type="evidence" value="ECO:0007669"/>
    <property type="project" value="UniProtKB-KW"/>
</dbReference>
<protein>
    <submittedName>
        <fullName evidence="5">Type I restriction-modification system specificity subunit S</fullName>
        <ecNumber evidence="5">3.1.21.3</ecNumber>
    </submittedName>
</protein>
<organism evidence="5 6">
    <name type="scientific">Algibacter lectus</name>
    <dbReference type="NCBI Taxonomy" id="221126"/>
    <lineage>
        <taxon>Bacteria</taxon>
        <taxon>Pseudomonadati</taxon>
        <taxon>Bacteroidota</taxon>
        <taxon>Flavobacteriia</taxon>
        <taxon>Flavobacteriales</taxon>
        <taxon>Flavobacteriaceae</taxon>
        <taxon>Algibacter</taxon>
    </lineage>
</organism>